<dbReference type="EMBL" id="JBHSWH010000001">
    <property type="protein sequence ID" value="MFC6704861.1"/>
    <property type="molecule type" value="Genomic_DNA"/>
</dbReference>
<dbReference type="RefSeq" id="WP_382399475.1">
    <property type="nucleotide sequence ID" value="NZ_JBHSWH010000001.1"/>
</dbReference>
<evidence type="ECO:0000313" key="1">
    <source>
        <dbReference type="EMBL" id="MFC6704861.1"/>
    </source>
</evidence>
<name>A0ABW2AEN8_9MICO</name>
<keyword evidence="2" id="KW-1185">Reference proteome</keyword>
<accession>A0ABW2AEN8</accession>
<evidence type="ECO:0008006" key="3">
    <source>
        <dbReference type="Google" id="ProtNLM"/>
    </source>
</evidence>
<organism evidence="1 2">
    <name type="scientific">Flexivirga alba</name>
    <dbReference type="NCBI Taxonomy" id="702742"/>
    <lineage>
        <taxon>Bacteria</taxon>
        <taxon>Bacillati</taxon>
        <taxon>Actinomycetota</taxon>
        <taxon>Actinomycetes</taxon>
        <taxon>Micrococcales</taxon>
        <taxon>Dermacoccaceae</taxon>
        <taxon>Flexivirga</taxon>
    </lineage>
</organism>
<evidence type="ECO:0000313" key="2">
    <source>
        <dbReference type="Proteomes" id="UP001596298"/>
    </source>
</evidence>
<reference evidence="2" key="1">
    <citation type="journal article" date="2019" name="Int. J. Syst. Evol. Microbiol.">
        <title>The Global Catalogue of Microorganisms (GCM) 10K type strain sequencing project: providing services to taxonomists for standard genome sequencing and annotation.</title>
        <authorList>
            <consortium name="The Broad Institute Genomics Platform"/>
            <consortium name="The Broad Institute Genome Sequencing Center for Infectious Disease"/>
            <person name="Wu L."/>
            <person name="Ma J."/>
        </authorList>
    </citation>
    <scope>NUCLEOTIDE SEQUENCE [LARGE SCALE GENOMIC DNA]</scope>
    <source>
        <strain evidence="2">CCUG 58127</strain>
    </source>
</reference>
<gene>
    <name evidence="1" type="ORF">ACFQDH_06165</name>
</gene>
<comment type="caution">
    <text evidence="1">The sequence shown here is derived from an EMBL/GenBank/DDBJ whole genome shotgun (WGS) entry which is preliminary data.</text>
</comment>
<sequence>MIDFTPLAELADLPDRSPVSVRATLRHMQLKQTIAGDLWASPVIEESGTAVTCLVFSETFATTPSEVWREGAVLEVMGTIAVRVDMDLRLIPSAIRRSPEDQT</sequence>
<protein>
    <recommendedName>
        <fullName evidence="3">OB domain-containing protein</fullName>
    </recommendedName>
</protein>
<dbReference type="Proteomes" id="UP001596298">
    <property type="component" value="Unassembled WGS sequence"/>
</dbReference>
<proteinExistence type="predicted"/>